<evidence type="ECO:0000313" key="15">
    <source>
        <dbReference type="Proteomes" id="UP000007735"/>
    </source>
</evidence>
<dbReference type="Pfam" id="PF00512">
    <property type="entry name" value="HisKA"/>
    <property type="match status" value="1"/>
</dbReference>
<keyword evidence="11" id="KW-0472">Membrane</keyword>
<dbReference type="PROSITE" id="PS50109">
    <property type="entry name" value="HIS_KIN"/>
    <property type="match status" value="1"/>
</dbReference>
<reference evidence="14 15" key="1">
    <citation type="journal article" date="2012" name="J. Bacteriol.">
        <title>Genome sequence of the soybean symbiont Sinorhizobium fredii HH103.</title>
        <authorList>
            <person name="Weidner S."/>
            <person name="Becker A."/>
            <person name="Bonilla I."/>
            <person name="Jaenicke S."/>
            <person name="Lloret J."/>
            <person name="Margaret I."/>
            <person name="Puhler A."/>
            <person name="Ruiz-Sainz J.E."/>
            <person name="Schneiker-Bekel S."/>
            <person name="Szczepanowski R."/>
            <person name="Vinardell J.M."/>
            <person name="Zehner S."/>
            <person name="Gottfert M."/>
        </authorList>
    </citation>
    <scope>NUCLEOTIDE SEQUENCE [LARGE SCALE GENOMIC DNA]</scope>
    <source>
        <strain evidence="14 15">HH103</strain>
    </source>
</reference>
<keyword evidence="11" id="KW-1133">Transmembrane helix</keyword>
<dbReference type="SMART" id="SM00304">
    <property type="entry name" value="HAMP"/>
    <property type="match status" value="1"/>
</dbReference>
<evidence type="ECO:0000256" key="6">
    <source>
        <dbReference type="ARBA" id="ARBA00022679"/>
    </source>
</evidence>
<protein>
    <recommendedName>
        <fullName evidence="3">histidine kinase</fullName>
        <ecNumber evidence="3">2.7.13.3</ecNumber>
    </recommendedName>
</protein>
<keyword evidence="11" id="KW-0812">Transmembrane</keyword>
<accession>G9A5U4</accession>
<dbReference type="Pfam" id="PF00672">
    <property type="entry name" value="HAMP"/>
    <property type="match status" value="1"/>
</dbReference>
<evidence type="ECO:0000256" key="9">
    <source>
        <dbReference type="ARBA" id="ARBA00022840"/>
    </source>
</evidence>
<dbReference type="GO" id="GO:0005524">
    <property type="term" value="F:ATP binding"/>
    <property type="evidence" value="ECO:0007669"/>
    <property type="project" value="UniProtKB-KW"/>
</dbReference>
<dbReference type="CDD" id="cd00082">
    <property type="entry name" value="HisKA"/>
    <property type="match status" value="1"/>
</dbReference>
<feature type="transmembrane region" description="Helical" evidence="11">
    <location>
        <begin position="92"/>
        <end position="114"/>
    </location>
</feature>
<dbReference type="PROSITE" id="PS50885">
    <property type="entry name" value="HAMP"/>
    <property type="match status" value="1"/>
</dbReference>
<evidence type="ECO:0000313" key="14">
    <source>
        <dbReference type="EMBL" id="CCE95772.1"/>
    </source>
</evidence>
<keyword evidence="4" id="KW-1003">Cell membrane</keyword>
<organism evidence="14 15">
    <name type="scientific">Sinorhizobium fredii (strain HH103)</name>
    <dbReference type="NCBI Taxonomy" id="1117943"/>
    <lineage>
        <taxon>Bacteria</taxon>
        <taxon>Pseudomonadati</taxon>
        <taxon>Pseudomonadota</taxon>
        <taxon>Alphaproteobacteria</taxon>
        <taxon>Hyphomicrobiales</taxon>
        <taxon>Rhizobiaceae</taxon>
        <taxon>Sinorhizobium/Ensifer group</taxon>
        <taxon>Sinorhizobium</taxon>
    </lineage>
</organism>
<dbReference type="Gene3D" id="3.30.565.10">
    <property type="entry name" value="Histidine kinase-like ATPase, C-terminal domain"/>
    <property type="match status" value="1"/>
</dbReference>
<name>G9A5U4_SINF1</name>
<dbReference type="PRINTS" id="PR00344">
    <property type="entry name" value="BCTRLSENSOR"/>
</dbReference>
<dbReference type="KEGG" id="sfh:SFHH103_01274"/>
<feature type="region of interest" description="Disordered" evidence="10">
    <location>
        <begin position="1"/>
        <end position="26"/>
    </location>
</feature>
<dbReference type="Gene3D" id="6.10.340.10">
    <property type="match status" value="1"/>
</dbReference>
<evidence type="ECO:0000256" key="5">
    <source>
        <dbReference type="ARBA" id="ARBA00022553"/>
    </source>
</evidence>
<dbReference type="HOGENOM" id="CLU_000445_89_27_5"/>
<dbReference type="InterPro" id="IPR036890">
    <property type="entry name" value="HATPase_C_sf"/>
</dbReference>
<feature type="transmembrane region" description="Helical" evidence="11">
    <location>
        <begin position="205"/>
        <end position="231"/>
    </location>
</feature>
<dbReference type="SUPFAM" id="SSF158472">
    <property type="entry name" value="HAMP domain-like"/>
    <property type="match status" value="1"/>
</dbReference>
<dbReference type="EMBL" id="HE616890">
    <property type="protein sequence ID" value="CCE95772.1"/>
    <property type="molecule type" value="Genomic_DNA"/>
</dbReference>
<keyword evidence="6 14" id="KW-0808">Transferase</keyword>
<dbReference type="Proteomes" id="UP000007735">
    <property type="component" value="Chromosome"/>
</dbReference>
<dbReference type="Gene3D" id="1.10.287.130">
    <property type="match status" value="1"/>
</dbReference>
<dbReference type="InterPro" id="IPR003661">
    <property type="entry name" value="HisK_dim/P_dom"/>
</dbReference>
<dbReference type="SUPFAM" id="SSF47384">
    <property type="entry name" value="Homodimeric domain of signal transducing histidine kinase"/>
    <property type="match status" value="1"/>
</dbReference>
<dbReference type="SUPFAM" id="SSF55874">
    <property type="entry name" value="ATPase domain of HSP90 chaperone/DNA topoisomerase II/histidine kinase"/>
    <property type="match status" value="1"/>
</dbReference>
<dbReference type="Pfam" id="PF02518">
    <property type="entry name" value="HATPase_c"/>
    <property type="match status" value="1"/>
</dbReference>
<evidence type="ECO:0000259" key="12">
    <source>
        <dbReference type="PROSITE" id="PS50109"/>
    </source>
</evidence>
<proteinExistence type="predicted"/>
<gene>
    <name evidence="14" type="primary">cpxA</name>
    <name evidence="14" type="ordered locus">SFHH103_01274</name>
</gene>
<evidence type="ECO:0000256" key="8">
    <source>
        <dbReference type="ARBA" id="ARBA00022777"/>
    </source>
</evidence>
<evidence type="ECO:0000256" key="3">
    <source>
        <dbReference type="ARBA" id="ARBA00012438"/>
    </source>
</evidence>
<keyword evidence="5" id="KW-0597">Phosphoprotein</keyword>
<dbReference type="GO" id="GO:0005886">
    <property type="term" value="C:plasma membrane"/>
    <property type="evidence" value="ECO:0007669"/>
    <property type="project" value="UniProtKB-SubCell"/>
</dbReference>
<comment type="catalytic activity">
    <reaction evidence="1">
        <text>ATP + protein L-histidine = ADP + protein N-phospho-L-histidine.</text>
        <dbReference type="EC" id="2.7.13.3"/>
    </reaction>
</comment>
<dbReference type="eggNOG" id="COG2205">
    <property type="taxonomic scope" value="Bacteria"/>
</dbReference>
<feature type="domain" description="Histidine kinase" evidence="12">
    <location>
        <begin position="291"/>
        <end position="503"/>
    </location>
</feature>
<dbReference type="PANTHER" id="PTHR44936">
    <property type="entry name" value="SENSOR PROTEIN CREC"/>
    <property type="match status" value="1"/>
</dbReference>
<dbReference type="STRING" id="1117943.SFHH103_01274"/>
<evidence type="ECO:0000256" key="10">
    <source>
        <dbReference type="SAM" id="MobiDB-lite"/>
    </source>
</evidence>
<evidence type="ECO:0000256" key="11">
    <source>
        <dbReference type="SAM" id="Phobius"/>
    </source>
</evidence>
<keyword evidence="7" id="KW-0547">Nucleotide-binding</keyword>
<feature type="domain" description="HAMP" evidence="13">
    <location>
        <begin position="228"/>
        <end position="283"/>
    </location>
</feature>
<dbReference type="InterPro" id="IPR003660">
    <property type="entry name" value="HAMP_dom"/>
</dbReference>
<evidence type="ECO:0000256" key="4">
    <source>
        <dbReference type="ARBA" id="ARBA00022475"/>
    </source>
</evidence>
<evidence type="ECO:0000256" key="1">
    <source>
        <dbReference type="ARBA" id="ARBA00000085"/>
    </source>
</evidence>
<dbReference type="SMART" id="SM00388">
    <property type="entry name" value="HisKA"/>
    <property type="match status" value="1"/>
</dbReference>
<feature type="region of interest" description="Disordered" evidence="10">
    <location>
        <begin position="44"/>
        <end position="64"/>
    </location>
</feature>
<dbReference type="InterPro" id="IPR036097">
    <property type="entry name" value="HisK_dim/P_sf"/>
</dbReference>
<dbReference type="EC" id="2.7.13.3" evidence="3"/>
<evidence type="ECO:0000256" key="7">
    <source>
        <dbReference type="ARBA" id="ARBA00022741"/>
    </source>
</evidence>
<dbReference type="SMART" id="SM00387">
    <property type="entry name" value="HATPase_c"/>
    <property type="match status" value="1"/>
</dbReference>
<keyword evidence="9" id="KW-0067">ATP-binding</keyword>
<dbReference type="InterPro" id="IPR004358">
    <property type="entry name" value="Sig_transdc_His_kin-like_C"/>
</dbReference>
<dbReference type="GO" id="GO:0000155">
    <property type="term" value="F:phosphorelay sensor kinase activity"/>
    <property type="evidence" value="ECO:0007669"/>
    <property type="project" value="InterPro"/>
</dbReference>
<dbReference type="AlphaFoldDB" id="G9A5U4"/>
<evidence type="ECO:0000256" key="2">
    <source>
        <dbReference type="ARBA" id="ARBA00004651"/>
    </source>
</evidence>
<dbReference type="InterPro" id="IPR003594">
    <property type="entry name" value="HATPase_dom"/>
</dbReference>
<keyword evidence="8" id="KW-0418">Kinase</keyword>
<evidence type="ECO:0000259" key="13">
    <source>
        <dbReference type="PROSITE" id="PS50885"/>
    </source>
</evidence>
<dbReference type="InterPro" id="IPR005467">
    <property type="entry name" value="His_kinase_dom"/>
</dbReference>
<sequence>MARRAFGAYRHGIQPARGSRPQCRPTGVEAGHLEAGLWKAADPIRSPHRRPYQQRSPEARAQRGRTVLDPVRPWPGLPTSAGLTMPRLFWKFFATIWLTLATTVAIIILMINIFEIPPPAREQEHREQTVILNLTANVLTRDGGDAAARFVRVSEETLPLGLTISETTASGACADEGRAEVRSIVKDGICYRISVSKGASAILDYLALLMPWIAIFVSSTISAAALARYLIRPVVHLRDGLSALAHGRFDVRIGDKMAGRRDEVTALAHDFDSSAARLKELQDAQQRLFHDVSHELRSPLSRLQAVVGVLRQSPAKLNAMLDRIDREVERLDALVGEVLTLARLTARSGLPLTTQTLDVVELLNEILGDAAFEAQARDVSITTSVDGVFLADVEGELIYRALENVVRNAVKYTAEHSRISVICETTADLLKIRVTDQGPGVIRDELERIFQPFSRGKDAVPRGGYGLGLAIARQAVERHGGRVYASLPDGGGLAITLELPRKPTAHRASDDQA</sequence>
<dbReference type="PANTHER" id="PTHR44936:SF10">
    <property type="entry name" value="SENSOR PROTEIN RSTB"/>
    <property type="match status" value="1"/>
</dbReference>
<comment type="subcellular location">
    <subcellularLocation>
        <location evidence="2">Cell membrane</location>
        <topology evidence="2">Multi-pass membrane protein</topology>
    </subcellularLocation>
</comment>
<dbReference type="CDD" id="cd06225">
    <property type="entry name" value="HAMP"/>
    <property type="match status" value="1"/>
</dbReference>
<dbReference type="PATRIC" id="fig|380.5.peg.1357"/>
<dbReference type="InterPro" id="IPR050980">
    <property type="entry name" value="2C_sensor_his_kinase"/>
</dbReference>